<feature type="binding site" description="via carbamate group" evidence="8">
    <location>
        <position position="444"/>
    </location>
    <ligand>
        <name>Ni(2+)</name>
        <dbReference type="ChEBI" id="CHEBI:49786"/>
        <label>1</label>
    </ligand>
</feature>
<keyword evidence="4 6" id="KW-0479">Metal-binding</keyword>
<evidence type="ECO:0000256" key="2">
    <source>
        <dbReference type="ARBA" id="ARBA00012934"/>
    </source>
</evidence>
<dbReference type="InterPro" id="IPR002026">
    <property type="entry name" value="Urease_gamma/gamma-beta_su"/>
</dbReference>
<dbReference type="Proteomes" id="UP000242146">
    <property type="component" value="Unassembled WGS sequence"/>
</dbReference>
<dbReference type="PANTHER" id="PTHR33569">
    <property type="entry name" value="UREASE"/>
    <property type="match status" value="1"/>
</dbReference>
<comment type="cofactor">
    <cofactor evidence="8">
        <name>Ni cation</name>
        <dbReference type="ChEBI" id="CHEBI:25516"/>
    </cofactor>
    <text evidence="8">Binds 2 nickel ions per subunit.</text>
</comment>
<dbReference type="InterPro" id="IPR050069">
    <property type="entry name" value="Urease_subunit"/>
</dbReference>
<dbReference type="InterPro" id="IPR032466">
    <property type="entry name" value="Metal_Hydrolase"/>
</dbReference>
<dbReference type="Gene3D" id="2.30.40.10">
    <property type="entry name" value="Urease, subunit C, domain 1"/>
    <property type="match status" value="1"/>
</dbReference>
<accession>A0A1X2GMD1</accession>
<evidence type="ECO:0000256" key="4">
    <source>
        <dbReference type="ARBA" id="ARBA00022723"/>
    </source>
</evidence>
<dbReference type="Pfam" id="PF00547">
    <property type="entry name" value="Urease_gamma"/>
    <property type="match status" value="1"/>
</dbReference>
<dbReference type="Gene3D" id="3.20.20.140">
    <property type="entry name" value="Metal-dependent hydrolases"/>
    <property type="match status" value="1"/>
</dbReference>
<dbReference type="CDD" id="cd00407">
    <property type="entry name" value="Urease_beta"/>
    <property type="match status" value="1"/>
</dbReference>
<dbReference type="Pfam" id="PF00449">
    <property type="entry name" value="Urease_alpha"/>
    <property type="match status" value="1"/>
</dbReference>
<evidence type="ECO:0000256" key="10">
    <source>
        <dbReference type="PROSITE-ProRule" id="PRU00700"/>
    </source>
</evidence>
<dbReference type="GO" id="GO:0009039">
    <property type="term" value="F:urease activity"/>
    <property type="evidence" value="ECO:0007669"/>
    <property type="project" value="UniProtKB-EC"/>
</dbReference>
<dbReference type="EC" id="3.5.1.5" evidence="2 6"/>
<dbReference type="NCBIfam" id="NF009686">
    <property type="entry name" value="PRK13207.1"/>
    <property type="match status" value="1"/>
</dbReference>
<evidence type="ECO:0000256" key="5">
    <source>
        <dbReference type="ARBA" id="ARBA00022801"/>
    </source>
</evidence>
<feature type="binding site" evidence="8">
    <location>
        <position position="473"/>
    </location>
    <ligand>
        <name>Ni(2+)</name>
        <dbReference type="ChEBI" id="CHEBI:49786"/>
        <label>2</label>
    </ligand>
</feature>
<dbReference type="SUPFAM" id="SSF51556">
    <property type="entry name" value="Metallo-dependent hydrolases"/>
    <property type="match status" value="1"/>
</dbReference>
<evidence type="ECO:0000256" key="9">
    <source>
        <dbReference type="PIRSR" id="PIRSR611612-52"/>
    </source>
</evidence>
<dbReference type="InterPro" id="IPR008221">
    <property type="entry name" value="Urease"/>
</dbReference>
<feature type="binding site" evidence="10">
    <location>
        <position position="446"/>
    </location>
    <ligand>
        <name>substrate</name>
    </ligand>
</feature>
<dbReference type="PRINTS" id="PR01752">
    <property type="entry name" value="UREASE"/>
</dbReference>
<dbReference type="HAMAP" id="MF_01953">
    <property type="entry name" value="Urease_alpha"/>
    <property type="match status" value="1"/>
</dbReference>
<feature type="binding site" evidence="8">
    <location>
        <position position="499"/>
    </location>
    <ligand>
        <name>Ni(2+)</name>
        <dbReference type="ChEBI" id="CHEBI:49786"/>
        <label>2</label>
    </ligand>
</feature>
<dbReference type="SUPFAM" id="SSF51278">
    <property type="entry name" value="Urease, beta-subunit"/>
    <property type="match status" value="1"/>
</dbReference>
<dbReference type="GO" id="GO:0035550">
    <property type="term" value="C:urease complex"/>
    <property type="evidence" value="ECO:0007669"/>
    <property type="project" value="InterPro"/>
</dbReference>
<dbReference type="Gene3D" id="3.30.280.10">
    <property type="entry name" value="Urease, gamma-like subunit"/>
    <property type="match status" value="1"/>
</dbReference>
<dbReference type="OrthoDB" id="1708534at2759"/>
<dbReference type="PIRSF" id="PIRSF001222">
    <property type="entry name" value="Urease"/>
    <property type="match status" value="1"/>
</dbReference>
<dbReference type="PROSITE" id="PS01120">
    <property type="entry name" value="UREASE_1"/>
    <property type="match status" value="1"/>
</dbReference>
<evidence type="ECO:0000256" key="3">
    <source>
        <dbReference type="ARBA" id="ARBA00022596"/>
    </source>
</evidence>
<comment type="pathway">
    <text evidence="1 6">Nitrogen metabolism; urea degradation; CO(2) and NH(3) from urea (urease route): step 1/1.</text>
</comment>
<dbReference type="PANTHER" id="PTHR33569:SF1">
    <property type="entry name" value="UREASE"/>
    <property type="match status" value="1"/>
</dbReference>
<evidence type="ECO:0000256" key="1">
    <source>
        <dbReference type="ARBA" id="ARBA00004897"/>
    </source>
</evidence>
<dbReference type="InterPro" id="IPR036463">
    <property type="entry name" value="Urease_gamma_sf"/>
</dbReference>
<protein>
    <recommendedName>
        <fullName evidence="2 6">Urease</fullName>
        <ecNumber evidence="2 6">3.5.1.5</ecNumber>
    </recommendedName>
    <alternativeName>
        <fullName evidence="6">Urea amidohydrolase</fullName>
    </alternativeName>
</protein>
<dbReference type="SUPFAM" id="SSF51338">
    <property type="entry name" value="Composite domain of metallo-dependent hydrolases"/>
    <property type="match status" value="1"/>
</dbReference>
<proteinExistence type="inferred from homology"/>
<sequence>MRDGVYSVAQLMDMGKQMLGRRHVMPDVWDSFSDVQVEGTFPDGTYLVTVHDPISTDDGNLEMALYGSFFPIPDNSKFPLEEEKPETPRYSSGAIIPLGKHSKVDDRIEFCPGRKRISLTVTNQGDRPIQVGSHFHFIEVNAKLQFNRALAYGMRLDITAGTAVRFEPGDFKTVNLVEIGGSKIITGGNRLASGHLDFAKLPGIIENLKGLGFLHDANTPLLPNPGAMVIEREDYINHFGPTTGDLVRLGDTDLWARVEKDFTHYGDECVFGGGKVLRDGMGQASHVESALDLVITNALIIDYTGIYKADIGIKDGLIVGIGKAGSPDVMDDVTEGMIVGGCTEALSGEGKIFTAGAIDCHVHFICPQQCDEALVSGITTLVGGGTGPTTGTNATTCTPGAHHVEMMIKSTDHVPMNMGFTGKGNCSSPDEIVEHIRAGCMGMKIHEDWGATPSVIDNCLTVCDELDVQCNIHTDTNNESGYVESTIAAFKGRTIHTYHSEGAGGGHAPDIIRVCGEPNVIPSSTNPTRPFTANTLDEHLDMLMVCHHLSRFIPEDVAFAESRIRAETIAAEDVLHDIGALSIISSDSQAMGRIGEVILRTWKTASKMKTQRGPLPEDQHEEGGDNYRIRRFIAKYTINPAIAHGMSHLIGSIEVGKVADLVCFDPAFFGTKPDMVIKGGVVVVAMMGDANASIPTSQPVYARPMFSASVDLTSIIFVSQLSVDAKTVEKYGIKKRIEAVKNCRNIGKKDMKLNDALPKIKVNPETYDVTADGHLVTCDPAHSLPLTQSIYLF</sequence>
<dbReference type="InterPro" id="IPR029754">
    <property type="entry name" value="Urease_Ni-bd"/>
</dbReference>
<dbReference type="InterPro" id="IPR006680">
    <property type="entry name" value="Amidohydro-rel"/>
</dbReference>
<feature type="binding site" evidence="8">
    <location>
        <position position="363"/>
    </location>
    <ligand>
        <name>Ni(2+)</name>
        <dbReference type="ChEBI" id="CHEBI:49786"/>
        <label>1</label>
    </ligand>
</feature>
<evidence type="ECO:0000313" key="12">
    <source>
        <dbReference type="EMBL" id="ORX57015.1"/>
    </source>
</evidence>
<keyword evidence="5 6" id="KW-0378">Hydrolase</keyword>
<dbReference type="CDD" id="cd00375">
    <property type="entry name" value="Urease_alpha"/>
    <property type="match status" value="1"/>
</dbReference>
<feature type="binding site" description="via carbamate group" evidence="8">
    <location>
        <position position="444"/>
    </location>
    <ligand>
        <name>Ni(2+)</name>
        <dbReference type="ChEBI" id="CHEBI:49786"/>
        <label>2</label>
    </ligand>
</feature>
<evidence type="ECO:0000256" key="7">
    <source>
        <dbReference type="PIRSR" id="PIRSR001222-50"/>
    </source>
</evidence>
<dbReference type="GO" id="GO:0043419">
    <property type="term" value="P:urea catabolic process"/>
    <property type="evidence" value="ECO:0007669"/>
    <property type="project" value="UniProtKB-UniPathway"/>
</dbReference>
<gene>
    <name evidence="12" type="ORF">DM01DRAFT_254927</name>
</gene>
<organism evidence="12 13">
    <name type="scientific">Hesseltinella vesiculosa</name>
    <dbReference type="NCBI Taxonomy" id="101127"/>
    <lineage>
        <taxon>Eukaryota</taxon>
        <taxon>Fungi</taxon>
        <taxon>Fungi incertae sedis</taxon>
        <taxon>Mucoromycota</taxon>
        <taxon>Mucoromycotina</taxon>
        <taxon>Mucoromycetes</taxon>
        <taxon>Mucorales</taxon>
        <taxon>Cunninghamellaceae</taxon>
        <taxon>Hesseltinella</taxon>
    </lineage>
</organism>
<dbReference type="InterPro" id="IPR017951">
    <property type="entry name" value="Urease_asu_c"/>
</dbReference>
<feature type="active site" description="Proton donor" evidence="9 10">
    <location>
        <position position="547"/>
    </location>
</feature>
<dbReference type="InterPro" id="IPR005848">
    <property type="entry name" value="Urease_asu"/>
</dbReference>
<dbReference type="EMBL" id="MCGT01000009">
    <property type="protein sequence ID" value="ORX57015.1"/>
    <property type="molecule type" value="Genomic_DNA"/>
</dbReference>
<dbReference type="Pfam" id="PF01979">
    <property type="entry name" value="Amidohydro_1"/>
    <property type="match status" value="1"/>
</dbReference>
<name>A0A1X2GMD1_9FUNG</name>
<dbReference type="NCBIfam" id="TIGR00192">
    <property type="entry name" value="urease_beta"/>
    <property type="match status" value="1"/>
</dbReference>
<comment type="catalytic activity">
    <reaction evidence="6">
        <text>urea + 2 H2O + H(+) = hydrogencarbonate + 2 NH4(+)</text>
        <dbReference type="Rhea" id="RHEA:20557"/>
        <dbReference type="ChEBI" id="CHEBI:15377"/>
        <dbReference type="ChEBI" id="CHEBI:15378"/>
        <dbReference type="ChEBI" id="CHEBI:16199"/>
        <dbReference type="ChEBI" id="CHEBI:17544"/>
        <dbReference type="ChEBI" id="CHEBI:28938"/>
        <dbReference type="EC" id="3.5.1.5"/>
    </reaction>
</comment>
<feature type="modified residue" description="N6-carboxylysine" evidence="7">
    <location>
        <position position="444"/>
    </location>
</feature>
<dbReference type="PROSITE" id="PS00145">
    <property type="entry name" value="UREASE_2"/>
    <property type="match status" value="1"/>
</dbReference>
<dbReference type="InterPro" id="IPR011612">
    <property type="entry name" value="Urease_alpha_N_dom"/>
</dbReference>
<dbReference type="InterPro" id="IPR017950">
    <property type="entry name" value="Urease_AS"/>
</dbReference>
<keyword evidence="3 6" id="KW-0533">Nickel</keyword>
<dbReference type="STRING" id="101127.A0A1X2GMD1"/>
<evidence type="ECO:0000256" key="8">
    <source>
        <dbReference type="PIRSR" id="PIRSR001222-51"/>
    </source>
</evidence>
<reference evidence="12 13" key="1">
    <citation type="submission" date="2016-07" db="EMBL/GenBank/DDBJ databases">
        <title>Pervasive Adenine N6-methylation of Active Genes in Fungi.</title>
        <authorList>
            <consortium name="DOE Joint Genome Institute"/>
            <person name="Mondo S.J."/>
            <person name="Dannebaum R.O."/>
            <person name="Kuo R.C."/>
            <person name="Labutti K."/>
            <person name="Haridas S."/>
            <person name="Kuo A."/>
            <person name="Salamov A."/>
            <person name="Ahrendt S.R."/>
            <person name="Lipzen A."/>
            <person name="Sullivan W."/>
            <person name="Andreopoulos W.B."/>
            <person name="Clum A."/>
            <person name="Lindquist E."/>
            <person name="Daum C."/>
            <person name="Ramamoorthy G.K."/>
            <person name="Gryganskyi A."/>
            <person name="Culley D."/>
            <person name="Magnuson J.K."/>
            <person name="James T.Y."/>
            <person name="O'Malley M.A."/>
            <person name="Stajich J.E."/>
            <person name="Spatafora J.W."/>
            <person name="Visel A."/>
            <person name="Grigoriev I.V."/>
        </authorList>
    </citation>
    <scope>NUCLEOTIDE SEQUENCE [LARGE SCALE GENOMIC DNA]</scope>
    <source>
        <strain evidence="12 13">NRRL 3301</strain>
    </source>
</reference>
<evidence type="ECO:0000259" key="11">
    <source>
        <dbReference type="PROSITE" id="PS51368"/>
    </source>
</evidence>
<dbReference type="Pfam" id="PF00699">
    <property type="entry name" value="Urease_beta"/>
    <property type="match status" value="1"/>
</dbReference>
<dbReference type="PROSITE" id="PS51368">
    <property type="entry name" value="UREASE_3"/>
    <property type="match status" value="1"/>
</dbReference>
<dbReference type="AlphaFoldDB" id="A0A1X2GMD1"/>
<keyword evidence="13" id="KW-1185">Reference proteome</keyword>
<dbReference type="UniPathway" id="UPA00258">
    <property type="reaction ID" value="UER00370"/>
</dbReference>
<evidence type="ECO:0000313" key="13">
    <source>
        <dbReference type="Proteomes" id="UP000242146"/>
    </source>
</evidence>
<dbReference type="GO" id="GO:0016151">
    <property type="term" value="F:nickel cation binding"/>
    <property type="evidence" value="ECO:0007669"/>
    <property type="project" value="InterPro"/>
</dbReference>
<evidence type="ECO:0000256" key="6">
    <source>
        <dbReference type="PIRNR" id="PIRNR001222"/>
    </source>
</evidence>
<dbReference type="InterPro" id="IPR036461">
    <property type="entry name" value="Urease_betasu_sf"/>
</dbReference>
<dbReference type="SUPFAM" id="SSF54111">
    <property type="entry name" value="Urease, gamma-subunit"/>
    <property type="match status" value="1"/>
</dbReference>
<dbReference type="InterPro" id="IPR011059">
    <property type="entry name" value="Metal-dep_hydrolase_composite"/>
</dbReference>
<dbReference type="InterPro" id="IPR002019">
    <property type="entry name" value="Urease_beta-like"/>
</dbReference>
<feature type="domain" description="Urease" evidence="11">
    <location>
        <begin position="356"/>
        <end position="793"/>
    </location>
</feature>
<dbReference type="Gene3D" id="2.10.150.10">
    <property type="entry name" value="Urease, beta subunit"/>
    <property type="match status" value="1"/>
</dbReference>
<comment type="PTM">
    <text evidence="7">Carbamylation allows a single lysine to coordinate two nickel ions.</text>
</comment>
<dbReference type="NCBIfam" id="TIGR01792">
    <property type="entry name" value="urease_alph"/>
    <property type="match status" value="1"/>
</dbReference>
<comment type="caution">
    <text evidence="12">The sequence shown here is derived from an EMBL/GenBank/DDBJ whole genome shotgun (WGS) entry which is preliminary data.</text>
</comment>
<feature type="binding site" evidence="8">
    <location>
        <position position="361"/>
    </location>
    <ligand>
        <name>Ni(2+)</name>
        <dbReference type="ChEBI" id="CHEBI:49786"/>
        <label>1</label>
    </ligand>
</feature>
<feature type="binding site" evidence="8">
    <location>
        <position position="587"/>
    </location>
    <ligand>
        <name>Ni(2+)</name>
        <dbReference type="ChEBI" id="CHEBI:49786"/>
        <label>1</label>
    </ligand>
</feature>